<protein>
    <submittedName>
        <fullName evidence="2">Uncharacterized protein</fullName>
    </submittedName>
</protein>
<gene>
    <name evidence="2" type="ORF">J2Z66_002526</name>
</gene>
<comment type="caution">
    <text evidence="2">The sequence shown here is derived from an EMBL/GenBank/DDBJ whole genome shotgun (WGS) entry which is preliminary data.</text>
</comment>
<dbReference type="EMBL" id="JAGGLB010000006">
    <property type="protein sequence ID" value="MBP1990920.1"/>
    <property type="molecule type" value="Genomic_DNA"/>
</dbReference>
<accession>A0ABS4ITN0</accession>
<dbReference type="Proteomes" id="UP001519287">
    <property type="component" value="Unassembled WGS sequence"/>
</dbReference>
<reference evidence="2 3" key="1">
    <citation type="submission" date="2021-03" db="EMBL/GenBank/DDBJ databases">
        <title>Genomic Encyclopedia of Type Strains, Phase IV (KMG-IV): sequencing the most valuable type-strain genomes for metagenomic binning, comparative biology and taxonomic classification.</title>
        <authorList>
            <person name="Goeker M."/>
        </authorList>
    </citation>
    <scope>NUCLEOTIDE SEQUENCE [LARGE SCALE GENOMIC DNA]</scope>
    <source>
        <strain evidence="2 3">DSM 26048</strain>
    </source>
</reference>
<sequence>MKNIVKVAAPYQSSSIFITLHTQRLYPLRNRVLFQPREKTLLTVRLNLVFVLVLGVFALADATESQLWDGER</sequence>
<name>A0ABS4ITN0_9BACL</name>
<evidence type="ECO:0000313" key="3">
    <source>
        <dbReference type="Proteomes" id="UP001519287"/>
    </source>
</evidence>
<proteinExistence type="predicted"/>
<organism evidence="2 3">
    <name type="scientific">Paenibacillus eucommiae</name>
    <dbReference type="NCBI Taxonomy" id="1355755"/>
    <lineage>
        <taxon>Bacteria</taxon>
        <taxon>Bacillati</taxon>
        <taxon>Bacillota</taxon>
        <taxon>Bacilli</taxon>
        <taxon>Bacillales</taxon>
        <taxon>Paenibacillaceae</taxon>
        <taxon>Paenibacillus</taxon>
    </lineage>
</organism>
<keyword evidence="1" id="KW-1133">Transmembrane helix</keyword>
<dbReference type="RefSeq" id="WP_209971657.1">
    <property type="nucleotide sequence ID" value="NZ_JAGGLB010000006.1"/>
</dbReference>
<evidence type="ECO:0000313" key="2">
    <source>
        <dbReference type="EMBL" id="MBP1990920.1"/>
    </source>
</evidence>
<keyword evidence="1" id="KW-0812">Transmembrane</keyword>
<feature type="transmembrane region" description="Helical" evidence="1">
    <location>
        <begin position="41"/>
        <end position="60"/>
    </location>
</feature>
<keyword evidence="1" id="KW-0472">Membrane</keyword>
<keyword evidence="3" id="KW-1185">Reference proteome</keyword>
<evidence type="ECO:0000256" key="1">
    <source>
        <dbReference type="SAM" id="Phobius"/>
    </source>
</evidence>